<evidence type="ECO:0000313" key="4">
    <source>
        <dbReference type="Proteomes" id="UP001058267"/>
    </source>
</evidence>
<feature type="domain" description="Glycosyltransferase subfamily 4-like N-terminal" evidence="2">
    <location>
        <begin position="28"/>
        <end position="188"/>
    </location>
</feature>
<protein>
    <submittedName>
        <fullName evidence="3">Glycosyltransferase family 4 protein</fullName>
    </submittedName>
</protein>
<evidence type="ECO:0000259" key="1">
    <source>
        <dbReference type="Pfam" id="PF00534"/>
    </source>
</evidence>
<dbReference type="InterPro" id="IPR050194">
    <property type="entry name" value="Glycosyltransferase_grp1"/>
</dbReference>
<dbReference type="SUPFAM" id="SSF53756">
    <property type="entry name" value="UDP-Glycosyltransferase/glycogen phosphorylase"/>
    <property type="match status" value="1"/>
</dbReference>
<sequence>MEKAYQLKYYVIITPFFPTDSKFQGPFIYDLVRAIEKSGKYKGVLVFKPKSNHDKRSFYTYQGIKVHLFKMVNLPSYIFNGSLNWLNAKLFIRALMKSKIKADEIAVAHGHTSSFGALCLALKRFNNNITTILHHHDPDPFTIRNGRYASNLLNLYIRASINIKLFENIDLHIAISNYVKDNLLAFPLCADYEMFPSYLKQIRLLSKLHLPKCRIKNTYVLYNGVDLEKFHPAHKDINRNDFVIGCVANFVDWKNQITILKALNILVKQKQITNLKVLFVGSGPELKNCINYVSENNLIKQVDFLSEVDHSCLPSFYHHLDLFVLPSYFEGFGCVYTEAYACGVPFMCCEHQGAAECIKPSERDKWQFPPHNYNALAGLIERQYKERNTQHLCKDYDINILVGRYLATIEKL</sequence>
<accession>A0ABY5V7F5</accession>
<evidence type="ECO:0000313" key="3">
    <source>
        <dbReference type="EMBL" id="UWN65153.1"/>
    </source>
</evidence>
<evidence type="ECO:0000259" key="2">
    <source>
        <dbReference type="Pfam" id="PF13439"/>
    </source>
</evidence>
<name>A0ABY5V7F5_9BACT</name>
<dbReference type="CDD" id="cd03801">
    <property type="entry name" value="GT4_PimA-like"/>
    <property type="match status" value="1"/>
</dbReference>
<dbReference type="InterPro" id="IPR028098">
    <property type="entry name" value="Glyco_trans_4-like_N"/>
</dbReference>
<reference evidence="3" key="1">
    <citation type="journal article" date="2022" name="Cell">
        <title>Design, construction, and in vivo augmentation of a complex gut microbiome.</title>
        <authorList>
            <person name="Cheng A.G."/>
            <person name="Ho P.Y."/>
            <person name="Aranda-Diaz A."/>
            <person name="Jain S."/>
            <person name="Yu F.B."/>
            <person name="Meng X."/>
            <person name="Wang M."/>
            <person name="Iakiviak M."/>
            <person name="Nagashima K."/>
            <person name="Zhao A."/>
            <person name="Murugkar P."/>
            <person name="Patil A."/>
            <person name="Atabakhsh K."/>
            <person name="Weakley A."/>
            <person name="Yan J."/>
            <person name="Brumbaugh A.R."/>
            <person name="Higginbottom S."/>
            <person name="Dimas A."/>
            <person name="Shiver A.L."/>
            <person name="Deutschbauer A."/>
            <person name="Neff N."/>
            <person name="Sonnenburg J.L."/>
            <person name="Huang K.C."/>
            <person name="Fischbach M.A."/>
        </authorList>
    </citation>
    <scope>NUCLEOTIDE SEQUENCE</scope>
    <source>
        <strain evidence="3">JC50</strain>
    </source>
</reference>
<keyword evidence="4" id="KW-1185">Reference proteome</keyword>
<feature type="domain" description="Glycosyl transferase family 1" evidence="1">
    <location>
        <begin position="232"/>
        <end position="396"/>
    </location>
</feature>
<dbReference type="PANTHER" id="PTHR45947:SF3">
    <property type="entry name" value="SULFOQUINOVOSYL TRANSFERASE SQD2"/>
    <property type="match status" value="1"/>
</dbReference>
<dbReference type="InterPro" id="IPR001296">
    <property type="entry name" value="Glyco_trans_1"/>
</dbReference>
<organism evidence="3 4">
    <name type="scientific">Alistipes senegalensis JC50</name>
    <dbReference type="NCBI Taxonomy" id="1033732"/>
    <lineage>
        <taxon>Bacteria</taxon>
        <taxon>Pseudomonadati</taxon>
        <taxon>Bacteroidota</taxon>
        <taxon>Bacteroidia</taxon>
        <taxon>Bacteroidales</taxon>
        <taxon>Rikenellaceae</taxon>
        <taxon>Alistipes</taxon>
    </lineage>
</organism>
<dbReference type="EMBL" id="CP102252">
    <property type="protein sequence ID" value="UWN65153.1"/>
    <property type="molecule type" value="Genomic_DNA"/>
</dbReference>
<dbReference type="Gene3D" id="3.40.50.2000">
    <property type="entry name" value="Glycogen Phosphorylase B"/>
    <property type="match status" value="2"/>
</dbReference>
<dbReference type="PANTHER" id="PTHR45947">
    <property type="entry name" value="SULFOQUINOVOSYL TRANSFERASE SQD2"/>
    <property type="match status" value="1"/>
</dbReference>
<gene>
    <name evidence="3" type="ORF">NQ519_15675</name>
</gene>
<dbReference type="Proteomes" id="UP001058267">
    <property type="component" value="Chromosome"/>
</dbReference>
<dbReference type="Pfam" id="PF00534">
    <property type="entry name" value="Glycos_transf_1"/>
    <property type="match status" value="1"/>
</dbReference>
<proteinExistence type="predicted"/>
<dbReference type="Pfam" id="PF13439">
    <property type="entry name" value="Glyco_transf_4"/>
    <property type="match status" value="1"/>
</dbReference>
<dbReference type="RefSeq" id="WP_083870964.1">
    <property type="nucleotide sequence ID" value="NZ_CP102252.1"/>
</dbReference>